<feature type="compositionally biased region" description="Low complexity" evidence="2">
    <location>
        <begin position="388"/>
        <end position="404"/>
    </location>
</feature>
<feature type="compositionally biased region" description="Basic and acidic residues" evidence="2">
    <location>
        <begin position="4366"/>
        <end position="4378"/>
    </location>
</feature>
<feature type="region of interest" description="Disordered" evidence="2">
    <location>
        <begin position="879"/>
        <end position="915"/>
    </location>
</feature>
<feature type="region of interest" description="Disordered" evidence="2">
    <location>
        <begin position="4295"/>
        <end position="4341"/>
    </location>
</feature>
<evidence type="ECO:0000256" key="1">
    <source>
        <dbReference type="SAM" id="Coils"/>
    </source>
</evidence>
<feature type="domain" description="BMERB" evidence="5">
    <location>
        <begin position="4405"/>
        <end position="4560"/>
    </location>
</feature>
<evidence type="ECO:0000313" key="7">
    <source>
        <dbReference type="Proteomes" id="UP000830375"/>
    </source>
</evidence>
<feature type="compositionally biased region" description="Low complexity" evidence="2">
    <location>
        <begin position="837"/>
        <end position="846"/>
    </location>
</feature>
<keyword evidence="1" id="KW-0175">Coiled coil</keyword>
<dbReference type="Pfam" id="PF10358">
    <property type="entry name" value="NT-C2"/>
    <property type="match status" value="1"/>
</dbReference>
<feature type="compositionally biased region" description="Polar residues" evidence="2">
    <location>
        <begin position="896"/>
        <end position="912"/>
    </location>
</feature>
<feature type="compositionally biased region" description="Low complexity" evidence="2">
    <location>
        <begin position="422"/>
        <end position="446"/>
    </location>
</feature>
<dbReference type="PANTHER" id="PTHR23167:SF91">
    <property type="entry name" value="EH DOMAIN-BINDING PROTEIN 1-LIKE PROTEIN 1"/>
    <property type="match status" value="1"/>
</dbReference>
<feature type="region of interest" description="Disordered" evidence="2">
    <location>
        <begin position="4078"/>
        <end position="4118"/>
    </location>
</feature>
<feature type="compositionally biased region" description="Low complexity" evidence="2">
    <location>
        <begin position="3638"/>
        <end position="3658"/>
    </location>
</feature>
<dbReference type="InterPro" id="IPR019448">
    <property type="entry name" value="NT-C2"/>
</dbReference>
<feature type="compositionally biased region" description="Polar residues" evidence="2">
    <location>
        <begin position="405"/>
        <end position="417"/>
    </location>
</feature>
<feature type="compositionally biased region" description="Basic and acidic residues" evidence="2">
    <location>
        <begin position="4018"/>
        <end position="4033"/>
    </location>
</feature>
<feature type="compositionally biased region" description="Polar residues" evidence="2">
    <location>
        <begin position="3787"/>
        <end position="3802"/>
    </location>
</feature>
<dbReference type="PANTHER" id="PTHR23167">
    <property type="entry name" value="CALPONIN HOMOLOGY DOMAIN-CONTAINING PROTEIN DDB_G0272472-RELATED"/>
    <property type="match status" value="1"/>
</dbReference>
<feature type="region of interest" description="Disordered" evidence="2">
    <location>
        <begin position="506"/>
        <end position="527"/>
    </location>
</feature>
<feature type="region of interest" description="Disordered" evidence="2">
    <location>
        <begin position="825"/>
        <end position="846"/>
    </location>
</feature>
<reference evidence="6 7" key="1">
    <citation type="submission" date="2022-01" db="EMBL/GenBank/DDBJ databases">
        <title>A high-quality chromosome-level genome assembly of rohu carp, Labeo rohita.</title>
        <authorList>
            <person name="Arick M.A. II"/>
            <person name="Hsu C.-Y."/>
            <person name="Magbanua Z."/>
            <person name="Pechanova O."/>
            <person name="Grover C."/>
            <person name="Miller E."/>
            <person name="Thrash A."/>
            <person name="Ezzel L."/>
            <person name="Alam S."/>
            <person name="Benzie J."/>
            <person name="Hamilton M."/>
            <person name="Karsi A."/>
            <person name="Lawrence M.L."/>
            <person name="Peterson D.G."/>
        </authorList>
    </citation>
    <scope>NUCLEOTIDE SEQUENCE [LARGE SCALE GENOMIC DNA]</scope>
    <source>
        <strain evidence="7">BAU-BD-2019</strain>
        <tissue evidence="6">Blood</tissue>
    </source>
</reference>
<feature type="compositionally biased region" description="Polar residues" evidence="2">
    <location>
        <begin position="3825"/>
        <end position="3852"/>
    </location>
</feature>
<organism evidence="6 7">
    <name type="scientific">Labeo rohita</name>
    <name type="common">Indian major carp</name>
    <name type="synonym">Cyprinus rohita</name>
    <dbReference type="NCBI Taxonomy" id="84645"/>
    <lineage>
        <taxon>Eukaryota</taxon>
        <taxon>Metazoa</taxon>
        <taxon>Chordata</taxon>
        <taxon>Craniata</taxon>
        <taxon>Vertebrata</taxon>
        <taxon>Euteleostomi</taxon>
        <taxon>Actinopterygii</taxon>
        <taxon>Neopterygii</taxon>
        <taxon>Teleostei</taxon>
        <taxon>Ostariophysi</taxon>
        <taxon>Cypriniformes</taxon>
        <taxon>Cyprinidae</taxon>
        <taxon>Labeoninae</taxon>
        <taxon>Labeonini</taxon>
        <taxon>Labeo</taxon>
    </lineage>
</organism>
<feature type="coiled-coil region" evidence="1">
    <location>
        <begin position="4483"/>
        <end position="4510"/>
    </location>
</feature>
<evidence type="ECO:0000259" key="3">
    <source>
        <dbReference type="PROSITE" id="PS50021"/>
    </source>
</evidence>
<evidence type="ECO:0000313" key="6">
    <source>
        <dbReference type="EMBL" id="KAI2662887.1"/>
    </source>
</evidence>
<name>A0ABQ8MJ33_LABRO</name>
<dbReference type="Pfam" id="PF12130">
    <property type="entry name" value="bMERB_dom"/>
    <property type="match status" value="1"/>
</dbReference>
<evidence type="ECO:0000256" key="2">
    <source>
        <dbReference type="SAM" id="MobiDB-lite"/>
    </source>
</evidence>
<dbReference type="PROSITE" id="PS51840">
    <property type="entry name" value="C2_NT"/>
    <property type="match status" value="1"/>
</dbReference>
<feature type="compositionally biased region" description="Polar residues" evidence="2">
    <location>
        <begin position="3750"/>
        <end position="3764"/>
    </location>
</feature>
<sequence>MHSVSLLEQEQIISPDLKEAPAFLPMKPANAFLQPDKLRVVWTRRNRRICSKLHGWQPGIKNPYRGTVVWQVPESVDISVTLFKDPNADEFEDKDWTFIIENETKGHRKVLASVDVNMKKYASATPAQFDLTLTLKPLSVKVLDATLKLTLSCVFLKEGKATDEDMQSLASLMSLKQSDIGNLDDFNDSDEEEDKRLSAAVKMATAVIAPLPPARRIHDKAWRPAVDTGPSDTAHSEPEQMSCSFITPNVPLQYRPLSYTALDPSAPPLSTSYIQPSRTASSVPQTRPSPYAFTVPAFARAHPPALPKIFQPPTGSGTNTHPPGAMQQITTELCWSPSTALLAVSVTQRPSGGLARAELLESSRSAEGSAVPPQRPFSFLPGISTPFSSSSAQSSLSPQQAPLPDTTQKAAHSATRSKTWRPHSFPSSHSSPSDFDPSSFEFGFSPQGSMTAPRPSKMYRASLAEPGSALTKPTSMPSATETASWQKEWRSPKLHPTLCPAPLTSPEHINQQRHPASITSSPPAQTPPQMYVPLPAMSSSHVLPQPMSSSTITPNPVVTSPSVAPFYGKPSDATVSTSCSQTPSAAVLSPAPTSLVSPSIAPAASFSSPSTFYPCVSTLLSSPPLVVSDAPLSSTPDVGPVVTASVVAESEPLPEVQTSEWRHQVVPTVVRPNVRRPVAPLPVNAPTSPLSSSPFTLPSPSSTHIYAQTSTVAPVIAPVSVPSTDSLTEKHRQLSVLAEEECPNTLSSADEDADVHQNHEPHPRRAGVINIANQKPNSSMDKQRPVFGLEVVRPAKGPESMTSLLPTDQKSPSVTDVTYFELPKSDLSDTDRVPTHASPKTAAEPAATPTFAAPLTEVQINQSENLQSSAELAILHSAAHEQTEDETIPHKDKTEPFQSSVQQAEIQAQEASPESVPQMLSNTEMSQSDHINEGTKSMAALLPSCPKESHSPWSPSTLVENQIGDLFVGQLPRVNQEVSVLPVCKNTHEGEEPNVDSSSSVPSMIHLLQACPKIAFASGMPSITFQDTRWSLDESVKVLKEYIQKEKPEELIQEMDCSLYNENTVENMVSLQLTCPRTASIPGFPSLPFSIVSLLPLCPDVTVVPGLHSRCPIICTDETWPKENLVFYFRKNKRQILPIPSTKIDFESARKMVALKSACSAAPRTPGFPSAPKPVAPSMIKISPCCPKVSCIAGFASAKEFDDHNIFQQWPSNSQSSLIIPQRNQSSSPQVVDILREDQLTEMVNLVPSCPRKAKTPGFPSAPKQKQDIAFCMTKLLPLCPTTSCVIGISAIEVLTSTSDTLNKWLKDIKPFWTKTLTSQPCNLICACPAQYEVTENDMLSLIPSCPRKARTPGFPSAPWLIPEMQIMSGTLSACPQTAKTPGFPSLVQSKADKSLVNNWLFKEKAFCTRCPPMYTSHKLDIAYQDEESSKGMYAILPSCPVKASVPGFPSAPKPKLMVYLFHSCPAASNIPGMLSNTISEVNLQWPVNETPLWVKQLSRKCQPIHAVQPQYKEIKDEAFISDMVALRPTCAINAKLPGFPSAPRKETEDKAPDMVSLVPSCPHFTKLLGMPSVDLGNEVTDSSAWPLDAEQLYKRTSSYESGLVCSSLIKLNQTYDDHLNFHIEDMAMMMPSCAKQSNVPGFPSTYLESPHMLYNAYNSQVSPDAGHKQEMSTVLGQAGAEIDTSTVKISDSSFALEKTKENVNFWARCEEGQKGILERGKMHCRMWHSIPDMPLLLTVQERCQNISTQIPSYEPYRDNSLIENEEVDQSVLWASQDRPKQFAGGFKKEEETTEDPNSLVPLTEDRPVGLQQECFPNMVDLLPSCPLFSRVFGCPSTALSSICKTDVIIWPTNLSIIWNEPRESSKNILLMPNLEKSPYATNMVSLTCTCPNESRIPGFPSAKRPREAPCMSFPETSIVVDTSSQTPVPEEKHHEEWLSMETSLLEERPKPKPILHIESPAEYSETLVMIEATVSSSKLIPDFTSAPKSEEILQSCEVLSLQESIIAESELKDDSKPANEIFTFVSENAAQMPDSIPETQVEYSETPVMMEATVPSSKLIPDFTSAPKSEEILKSYEELSLQESTIAESELKDDSKPANEIFTFVSENAAQMPDSIPETQVERSVTPVMMEATVPSSKLIPDFASTPKSEEILKSYEELSLQESTIAESELKDDSKPANEIFTFVSENAAQMPDSIPETPVEYSETPVMMEATVLSSKLIPDFASALKSEEIFIESCEELSLQESTIAVSELRDVANPPNEILTFVSANALQMPDSVPETPFEYSETPVTMEATVSSLKLIPDFTSAKSEELLQSCEVLSLHKSTIVESELREDSKTANEILTFVSENTAQMPDFIPETQEEPNMLELLPSCPVLSRIPGCPSLRVFEGMECISDQTVIYCNLFKGRQTSIFDPIKDEIDSKIIALVPTCPKASCIPGFPSRPYRKSQIEPNMQNICPSCPKISRIAGCPSIQTPTMSNWPLSTVILWSNPLKKPLVVLDTDKICKENTHRMIALAPTCPSVVCVPGFPVVPEPTMLRMLPTCPEKSNVIGFSSKRDHLDWCVDKKTLRNVSLEKQPVVLVDREDWLSELFKIMFALAPTCPSEARIPGFPYAPKCKATLPPSIVAFHQCVPKMSRIMGFSSSEGINAGTWFADETSLLERPLRTPSELLLQFNFTTPYEEIDKNILQRMFALAPTCPREARIPGFPSLPQVKVDGFYLRKEPDVVSLLHSCPMVSFIVGVPTVKSVPIEESQESTKNPIWVKPLKERPVLSLSYAKDTEEYSKAMFLLAPTCPEKARNDGFPCLERLKKEEGIVTTVFSASLEAPISATDEAGVSNLVTEVPCSPAEARLPDFPDVSTYAVSPSSLTQEHTKLEAKFTQYIESERNQMLDTTGPDNPKEIGCFQEMPLAEDSIENREEKCFLEEQHVGEQPDSKTHETTEPGETAIALGWEVLEADDTSTEKRRIFCYETVAAILQPSSSGSVTDTETLDPLESLSSSVDPEDSGTGMATGCDHSLEVLVQPAESEGFDSAEPYMWRLAGGCSETSLSSKETENWFVEDEEFCLMRKWPPLTEADLHEMTKEEEDKTDVDSFIQKCTTSVLEEGGNDEIVTESKMLKIELSATMFKEEGPQHHLVQEASLFIQRTKDELLDDEKPLMSLTSYNPRTVTEQTVSGSDEPVPPRRTKKQDILQETFPLSTQFSNPSEPTAQSDNICVLKQSDYYSQSTSHNVHLGTALTSAMEDHEKDHLMDVPLPLTSASFPENVVEVSKIEICSPEPKEKPTPKEITASCHINSGENVPLGPPKDTVTQLRAPQRRKSKAQTNNVEEASGEFEEKSTLSDIVTNMSQSEDTRKTQDGGELNAKDQVQLDFNVPEVSEVKMRIRCTDLPVPMPRVKKRLSGSFTDDAASATSTPLSEADLDNIASQMEEHQDSSLPVPVPRSKKRLSGSFTDDLPAPASIPPSQEVLDNIASQTEDRQGLSLPVPIPRSKKRLSGSFTDDLPASSSNPPSQADSDNIFLQTDDHQDSGLPVPVPRVKKRLSGSFSDDLSTPSSTPSSQAGSDNIASQTEKHQDSNLPVPIPRSKKRLSGSFTDDLSAPASIPPSQEVLDNNASQREDHQDSRLPVPVPRAKKRLSGSFPDDLPAPSSSLPSQAYSDSIVLQTEDHQDSSLPVPVPRAKKRLSGSFTDDLPAPSSTPSSQDVLDNIASQREDHQDSSLPVPVPRAKKRLSGSFGDDLPAPASTPPFQEVLDNSASQTEGHQDSSLPVPVPRAKKRLRGSFTDDLPAPSSTPSSQEVLDNIASQRKDHQDSSLPVPVPRSKKRLSGSFTNDVPASSSTPSFQAGSDNIASQTEDYQDLSLPVPVPRVKKRLSGSFPDDLTDSSSCSPPPVDLLDVGVLEGPSETSMPVPVPCSENLSDKFFVENLLSLPQASNSAVSEENKLCSVEVDNQVRAEPGIESLKDSTISSANEIELNKKSLEESGVEPVEQTVPDVTVISEKPKTGAPLGEHCEDKEETDQQIEKDQTFEEEKDAVHSGDAVVDLSTDTVDDTGVILDVSRQEATEDSSSFPVPMPRVKKRLSASFPEDVSVPSSSSANQSEVSEKANNEPTVPVRSKRRAAADAIDLQGSSTAHTLPTSESEIATLVNSSQSLLEWCQNVTQGYKGVRITNFSTSWRNGLAFCAILHHFHPDKVNYEMLDPYDIKRNNKKAFDGFAELGISRLIEPSDMVLLAVPDRLIVMTYLNQIRTYVMGQELSVIQIEKNSSESSYAVGEKREEADPEAAVRYCAERLQGSGITLETNGSIPEKEVKGGAGVLVPPPRTKRTQGPSQAGGSGATQPLVAPPRTHASKAFSHLKDADLVKKRRSKLRGESLDEPEPHEQQSGTEAASVQAESEAAKGSSETQNVENVEEATAVENQDISQYVLSEMQALEAEQKQIDHRADIVERKLRRLMESGSDRVEEETLIQEWFTLVNKKNALIRRQDHLQLLQEEQDLERRFELLKKELQDLMAVEEWKKTQAHKTREQLLLQELVSLVNQRDELVRDIDAKERGALEEDERLERGLEMRRRKYGSRKEKCVLQ</sequence>
<feature type="compositionally biased region" description="Polar residues" evidence="2">
    <location>
        <begin position="471"/>
        <end position="485"/>
    </location>
</feature>
<dbReference type="Proteomes" id="UP000830375">
    <property type="component" value="Unassembled WGS sequence"/>
</dbReference>
<comment type="caution">
    <text evidence="6">The sequence shown here is derived from an EMBL/GenBank/DDBJ whole genome shotgun (WGS) entry which is preliminary data.</text>
</comment>
<feature type="compositionally biased region" description="Basic and acidic residues" evidence="2">
    <location>
        <begin position="879"/>
        <end position="895"/>
    </location>
</feature>
<protein>
    <submittedName>
        <fullName evidence="6">EH domain-binding protein 1-like protein 1</fullName>
    </submittedName>
</protein>
<feature type="compositionally biased region" description="Polar residues" evidence="2">
    <location>
        <begin position="507"/>
        <end position="523"/>
    </location>
</feature>
<feature type="compositionally biased region" description="Low complexity" evidence="2">
    <location>
        <begin position="3542"/>
        <end position="3562"/>
    </location>
</feature>
<feature type="region of interest" description="Disordered" evidence="2">
    <location>
        <begin position="4366"/>
        <end position="4410"/>
    </location>
</feature>
<proteinExistence type="predicted"/>
<dbReference type="InterPro" id="IPR001715">
    <property type="entry name" value="CH_dom"/>
</dbReference>
<evidence type="ECO:0000259" key="5">
    <source>
        <dbReference type="PROSITE" id="PS51848"/>
    </source>
</evidence>
<dbReference type="SMART" id="SM01203">
    <property type="entry name" value="DUF3585"/>
    <property type="match status" value="1"/>
</dbReference>
<feature type="region of interest" description="Disordered" evidence="2">
    <location>
        <begin position="3997"/>
        <end position="4043"/>
    </location>
</feature>
<dbReference type="InterPro" id="IPR022735">
    <property type="entry name" value="bMERB_dom"/>
</dbReference>
<keyword evidence="7" id="KW-1185">Reference proteome</keyword>
<feature type="compositionally biased region" description="Low complexity" evidence="2">
    <location>
        <begin position="4081"/>
        <end position="4098"/>
    </location>
</feature>
<accession>A0ABQ8MJ33</accession>
<evidence type="ECO:0000259" key="4">
    <source>
        <dbReference type="PROSITE" id="PS51840"/>
    </source>
</evidence>
<feature type="compositionally biased region" description="Basic and acidic residues" evidence="2">
    <location>
        <begin position="825"/>
        <end position="834"/>
    </location>
</feature>
<feature type="compositionally biased region" description="Polar residues" evidence="2">
    <location>
        <begin position="3504"/>
        <end position="3520"/>
    </location>
</feature>
<dbReference type="InterPro" id="IPR036872">
    <property type="entry name" value="CH_dom_sf"/>
</dbReference>
<dbReference type="Gene3D" id="1.10.418.10">
    <property type="entry name" value="Calponin-like domain"/>
    <property type="match status" value="1"/>
</dbReference>
<dbReference type="PROSITE" id="PS50021">
    <property type="entry name" value="CH"/>
    <property type="match status" value="1"/>
</dbReference>
<gene>
    <name evidence="6" type="ORF">H4Q32_001858</name>
</gene>
<dbReference type="SMART" id="SM00033">
    <property type="entry name" value="CH"/>
    <property type="match status" value="1"/>
</dbReference>
<dbReference type="InterPro" id="IPR050540">
    <property type="entry name" value="F-actin_Monoox_Mical"/>
</dbReference>
<dbReference type="PROSITE" id="PS51848">
    <property type="entry name" value="BMERB"/>
    <property type="match status" value="1"/>
</dbReference>
<dbReference type="Pfam" id="PF00307">
    <property type="entry name" value="CH"/>
    <property type="match status" value="1"/>
</dbReference>
<dbReference type="SUPFAM" id="SSF47576">
    <property type="entry name" value="Calponin-homology domain, CH-domain"/>
    <property type="match status" value="1"/>
</dbReference>
<feature type="region of interest" description="Disordered" evidence="2">
    <location>
        <begin position="3404"/>
        <end position="3860"/>
    </location>
</feature>
<dbReference type="EMBL" id="JACTAM010000007">
    <property type="protein sequence ID" value="KAI2662887.1"/>
    <property type="molecule type" value="Genomic_DNA"/>
</dbReference>
<feature type="region of interest" description="Disordered" evidence="2">
    <location>
        <begin position="3868"/>
        <end position="3887"/>
    </location>
</feature>
<feature type="region of interest" description="Disordered" evidence="2">
    <location>
        <begin position="363"/>
        <end position="494"/>
    </location>
</feature>
<feature type="domain" description="C2 NT-type" evidence="4">
    <location>
        <begin position="1"/>
        <end position="155"/>
    </location>
</feature>
<feature type="region of interest" description="Disordered" evidence="2">
    <location>
        <begin position="2981"/>
        <end position="3010"/>
    </location>
</feature>
<feature type="domain" description="Calponin-homology (CH)" evidence="3">
    <location>
        <begin position="4144"/>
        <end position="4249"/>
    </location>
</feature>
<feature type="region of interest" description="Disordered" evidence="2">
    <location>
        <begin position="3296"/>
        <end position="3340"/>
    </location>
</feature>
<feature type="compositionally biased region" description="Polar residues" evidence="2">
    <location>
        <begin position="3693"/>
        <end position="3708"/>
    </location>
</feature>